<evidence type="ECO:0000313" key="2">
    <source>
        <dbReference type="EMBL" id="TEU48015.1"/>
    </source>
</evidence>
<dbReference type="AlphaFoldDB" id="A0AAX2RRW6"/>
<evidence type="ECO:0000256" key="1">
    <source>
        <dbReference type="SAM" id="MobiDB-lite"/>
    </source>
</evidence>
<reference evidence="2 3" key="1">
    <citation type="submission" date="2019-03" db="EMBL/GenBank/DDBJ databases">
        <title>Burkholderia cepacia outbreak.</title>
        <authorList>
            <person name="Farzana R."/>
            <person name="Walsh T.R."/>
        </authorList>
    </citation>
    <scope>NUCLEOTIDE SEQUENCE [LARGE SCALE GENOMIC DNA]</scope>
    <source>
        <strain evidence="3">d13</strain>
    </source>
</reference>
<dbReference type="EMBL" id="SNSQ01000015">
    <property type="protein sequence ID" value="TEU48015.1"/>
    <property type="molecule type" value="Genomic_DNA"/>
</dbReference>
<protein>
    <submittedName>
        <fullName evidence="2">Uncharacterized protein</fullName>
    </submittedName>
</protein>
<sequence length="88" mass="9474">MGAIDRKAGFPPFSLGKRATNDQVFSSTSTAQSPNFAPVLSTKRPGGYTTRRASVVRLGLVVHGFDASCTERGRVDARRLCAMPEKNC</sequence>
<feature type="region of interest" description="Disordered" evidence="1">
    <location>
        <begin position="24"/>
        <end position="44"/>
    </location>
</feature>
<feature type="compositionally biased region" description="Polar residues" evidence="1">
    <location>
        <begin position="24"/>
        <end position="35"/>
    </location>
</feature>
<name>A0AAX2RRW6_BURCE</name>
<dbReference type="Proteomes" id="UP000298234">
    <property type="component" value="Unassembled WGS sequence"/>
</dbReference>
<gene>
    <name evidence="2" type="ORF">E3D37_15140</name>
</gene>
<accession>A0AAX2RRW6</accession>
<organism evidence="2 3">
    <name type="scientific">Burkholderia cepacia</name>
    <name type="common">Pseudomonas cepacia</name>
    <dbReference type="NCBI Taxonomy" id="292"/>
    <lineage>
        <taxon>Bacteria</taxon>
        <taxon>Pseudomonadati</taxon>
        <taxon>Pseudomonadota</taxon>
        <taxon>Betaproteobacteria</taxon>
        <taxon>Burkholderiales</taxon>
        <taxon>Burkholderiaceae</taxon>
        <taxon>Burkholderia</taxon>
        <taxon>Burkholderia cepacia complex</taxon>
    </lineage>
</organism>
<comment type="caution">
    <text evidence="2">The sequence shown here is derived from an EMBL/GenBank/DDBJ whole genome shotgun (WGS) entry which is preliminary data.</text>
</comment>
<proteinExistence type="predicted"/>
<evidence type="ECO:0000313" key="3">
    <source>
        <dbReference type="Proteomes" id="UP000298234"/>
    </source>
</evidence>